<evidence type="ECO:0000313" key="10">
    <source>
        <dbReference type="Proteomes" id="UP001497525"/>
    </source>
</evidence>
<evidence type="ECO:0000256" key="4">
    <source>
        <dbReference type="PROSITE-ProRule" id="PRU00108"/>
    </source>
</evidence>
<dbReference type="Gene3D" id="1.10.10.60">
    <property type="entry name" value="Homeodomain-like"/>
    <property type="match status" value="1"/>
</dbReference>
<keyword evidence="3 4" id="KW-0539">Nucleus</keyword>
<accession>A0AAV2T3E0</accession>
<keyword evidence="2 4" id="KW-0371">Homeobox</keyword>
<feature type="domain" description="Homeobox" evidence="7">
    <location>
        <begin position="435"/>
        <end position="495"/>
    </location>
</feature>
<proteinExistence type="predicted"/>
<dbReference type="CDD" id="cd00093">
    <property type="entry name" value="HTH_XRE"/>
    <property type="match status" value="1"/>
</dbReference>
<dbReference type="PANTHER" id="PTHR11636">
    <property type="entry name" value="POU DOMAIN"/>
    <property type="match status" value="1"/>
</dbReference>
<reference evidence="9" key="1">
    <citation type="submission" date="2024-06" db="EMBL/GenBank/DDBJ databases">
        <authorList>
            <person name="Liu X."/>
            <person name="Lenzi L."/>
            <person name="Haldenby T S."/>
            <person name="Uol C."/>
        </authorList>
    </citation>
    <scope>NUCLEOTIDE SEQUENCE</scope>
</reference>
<evidence type="ECO:0000256" key="2">
    <source>
        <dbReference type="ARBA" id="ARBA00023155"/>
    </source>
</evidence>
<dbReference type="InterPro" id="IPR009057">
    <property type="entry name" value="Homeodomain-like_sf"/>
</dbReference>
<dbReference type="InterPro" id="IPR010982">
    <property type="entry name" value="Lambda_DNA-bd_dom_sf"/>
</dbReference>
<feature type="DNA-binding region" description="Homeobox" evidence="4">
    <location>
        <begin position="437"/>
        <end position="496"/>
    </location>
</feature>
<dbReference type="InterPro" id="IPR001387">
    <property type="entry name" value="Cro/C1-type_HTH"/>
</dbReference>
<dbReference type="CDD" id="cd00086">
    <property type="entry name" value="homeodomain"/>
    <property type="match status" value="1"/>
</dbReference>
<dbReference type="GO" id="GO:0005634">
    <property type="term" value="C:nucleus"/>
    <property type="evidence" value="ECO:0007669"/>
    <property type="project" value="UniProtKB-SubCell"/>
</dbReference>
<dbReference type="GO" id="GO:0000981">
    <property type="term" value="F:DNA-binding transcription factor activity, RNA polymerase II-specific"/>
    <property type="evidence" value="ECO:0007669"/>
    <property type="project" value="TreeGrafter"/>
</dbReference>
<dbReference type="Gene3D" id="1.10.260.40">
    <property type="entry name" value="lambda repressor-like DNA-binding domains"/>
    <property type="match status" value="1"/>
</dbReference>
<dbReference type="AlphaFoldDB" id="A0AAV2T3E0"/>
<gene>
    <name evidence="9" type="ORF">CDAUBV1_LOCUS2940</name>
</gene>
<evidence type="ECO:0000259" key="8">
    <source>
        <dbReference type="PROSITE" id="PS51179"/>
    </source>
</evidence>
<dbReference type="SMART" id="SM00389">
    <property type="entry name" value="HOX"/>
    <property type="match status" value="1"/>
</dbReference>
<dbReference type="SUPFAM" id="SSF47413">
    <property type="entry name" value="lambda repressor-like DNA-binding domains"/>
    <property type="match status" value="1"/>
</dbReference>
<dbReference type="InterPro" id="IPR050255">
    <property type="entry name" value="POU_domain_TF"/>
</dbReference>
<dbReference type="Pfam" id="PF00046">
    <property type="entry name" value="Homeodomain"/>
    <property type="match status" value="1"/>
</dbReference>
<dbReference type="SMART" id="SM00352">
    <property type="entry name" value="POU"/>
    <property type="match status" value="1"/>
</dbReference>
<dbReference type="EMBL" id="CAXLJL010000073">
    <property type="protein sequence ID" value="CAL5130781.1"/>
    <property type="molecule type" value="Genomic_DNA"/>
</dbReference>
<evidence type="ECO:0000313" key="9">
    <source>
        <dbReference type="EMBL" id="CAL5130781.1"/>
    </source>
</evidence>
<dbReference type="Proteomes" id="UP001497525">
    <property type="component" value="Unassembled WGS sequence"/>
</dbReference>
<feature type="domain" description="POU-specific" evidence="8">
    <location>
        <begin position="259"/>
        <end position="335"/>
    </location>
</feature>
<evidence type="ECO:0000259" key="7">
    <source>
        <dbReference type="PROSITE" id="PS50071"/>
    </source>
</evidence>
<comment type="subcellular location">
    <subcellularLocation>
        <location evidence="4 5">Nucleus</location>
    </subcellularLocation>
</comment>
<evidence type="ECO:0000256" key="6">
    <source>
        <dbReference type="SAM" id="MobiDB-lite"/>
    </source>
</evidence>
<dbReference type="InterPro" id="IPR001356">
    <property type="entry name" value="HD"/>
</dbReference>
<dbReference type="GO" id="GO:0000978">
    <property type="term" value="F:RNA polymerase II cis-regulatory region sequence-specific DNA binding"/>
    <property type="evidence" value="ECO:0007669"/>
    <property type="project" value="TreeGrafter"/>
</dbReference>
<dbReference type="PROSITE" id="PS51179">
    <property type="entry name" value="POU_3"/>
    <property type="match status" value="1"/>
</dbReference>
<dbReference type="Pfam" id="PF00157">
    <property type="entry name" value="Pou"/>
    <property type="match status" value="1"/>
</dbReference>
<dbReference type="InterPro" id="IPR000327">
    <property type="entry name" value="POU_dom"/>
</dbReference>
<evidence type="ECO:0000256" key="3">
    <source>
        <dbReference type="ARBA" id="ARBA00023242"/>
    </source>
</evidence>
<evidence type="ECO:0000256" key="5">
    <source>
        <dbReference type="RuleBase" id="RU000682"/>
    </source>
</evidence>
<name>A0AAV2T3E0_CALDB</name>
<feature type="region of interest" description="Disordered" evidence="6">
    <location>
        <begin position="399"/>
        <end position="437"/>
    </location>
</feature>
<evidence type="ECO:0000256" key="1">
    <source>
        <dbReference type="ARBA" id="ARBA00023125"/>
    </source>
</evidence>
<dbReference type="PROSITE" id="PS50071">
    <property type="entry name" value="HOMEOBOX_2"/>
    <property type="match status" value="1"/>
</dbReference>
<dbReference type="SUPFAM" id="SSF46689">
    <property type="entry name" value="Homeodomain-like"/>
    <property type="match status" value="1"/>
</dbReference>
<dbReference type="PANTHER" id="PTHR11636:SF5">
    <property type="entry name" value="POU DOMAIN MOTIF 3, ISOFORM F"/>
    <property type="match status" value="1"/>
</dbReference>
<organism evidence="9 10">
    <name type="scientific">Calicophoron daubneyi</name>
    <name type="common">Rumen fluke</name>
    <name type="synonym">Paramphistomum daubneyi</name>
    <dbReference type="NCBI Taxonomy" id="300641"/>
    <lineage>
        <taxon>Eukaryota</taxon>
        <taxon>Metazoa</taxon>
        <taxon>Spiralia</taxon>
        <taxon>Lophotrochozoa</taxon>
        <taxon>Platyhelminthes</taxon>
        <taxon>Trematoda</taxon>
        <taxon>Digenea</taxon>
        <taxon>Plagiorchiida</taxon>
        <taxon>Pronocephalata</taxon>
        <taxon>Paramphistomoidea</taxon>
        <taxon>Paramphistomidae</taxon>
        <taxon>Calicophoron</taxon>
    </lineage>
</organism>
<comment type="caution">
    <text evidence="9">The sequence shown here is derived from an EMBL/GenBank/DDBJ whole genome shotgun (WGS) entry which is preliminary data.</text>
</comment>
<sequence length="507" mass="55850">MALDLSTVSESQLGEADAIPTPKYIFVPSESITIPGTNDILFHISELGQLILAGFSVERQNGSLVLKNYPANVVPPSPHSELPTNLSVDKCTVTPGADEQQALTFHGPIIVGPQPVDLNTTSNQTCRSCKSEQLQQVNGTSGGGVLHCATQNLNSWLTPSKCETVKISGLDYPLSLEQPVDATLPRSEFTKLRDSKTSGVTEKSANASVPSSVEIEEHNILGRLVCTLVDLETGKSRQTDPPNAPQRTNTIDPTEDVIVSGHNLSELTRFVQRLRRYRQSMGLSQLQLSEELIKHFDKAVMFSQPLLSRFEKLHVTIRAAFRLLPYLQKWLAHVEKRHRSGVDNGLGVPVRALGQKRIAALQRLGYGPNGENIEGFASPVQDAQAHDIVQLDEGMVETDNHLSLGPNDHAPAHGESDNEVPSPESQKQLQILDERPFRKKRTRFSASSLVLLASAYRRNPRPRGAQLTELAVETGHTRESIRIWFCNRRQLDGQTRSQVKPQSAMTS</sequence>
<protein>
    <recommendedName>
        <fullName evidence="11">Homeobox domain-containing protein</fullName>
    </recommendedName>
</protein>
<keyword evidence="1 4" id="KW-0238">DNA-binding</keyword>
<evidence type="ECO:0008006" key="11">
    <source>
        <dbReference type="Google" id="ProtNLM"/>
    </source>
</evidence>